<evidence type="ECO:0000313" key="1">
    <source>
        <dbReference type="EMBL" id="PWJ57927.1"/>
    </source>
</evidence>
<gene>
    <name evidence="1" type="ORF">CLV98_105107</name>
</gene>
<dbReference type="Proteomes" id="UP000245880">
    <property type="component" value="Unassembled WGS sequence"/>
</dbReference>
<proteinExistence type="predicted"/>
<evidence type="ECO:0000313" key="2">
    <source>
        <dbReference type="Proteomes" id="UP000245880"/>
    </source>
</evidence>
<protein>
    <submittedName>
        <fullName evidence="1">Uncharacterized protein</fullName>
    </submittedName>
</protein>
<sequence>MRWLLAQILLLLTLGSFQMRDHLEEPSFSIKLEDGGRFDVYALKDGNGLLDGYRAHIKAPVCEDRLCYDVNVIFYWNLNGEFLRYEVLPHDPLTKMDHEPFLPEDYKKLQSILTSQDLSFVNIPKDELVTKSDSSEVDGYTGATKLTVKKEVIEGALYTCYTLWHIANGTVVESIKSHTKNAFSKELIRKIIAQDNQTAHYFLINNLNSSQFAENLPEILGLMTSSKGYFSKNTIEKIPKTLFSTEPLQDFIVANYQELDYYTQLAILKKLDNQRQSGSLKQFFIGHIDPKNSFQNQKLIGLVLQNIGPEEFGLLVGQLQATGVGVSEENFQALQQVNEQLKLNISMIQKL</sequence>
<keyword evidence="2" id="KW-1185">Reference proteome</keyword>
<dbReference type="EMBL" id="QGDT01000005">
    <property type="protein sequence ID" value="PWJ57927.1"/>
    <property type="molecule type" value="Genomic_DNA"/>
</dbReference>
<comment type="caution">
    <text evidence="1">The sequence shown here is derived from an EMBL/GenBank/DDBJ whole genome shotgun (WGS) entry which is preliminary data.</text>
</comment>
<name>A0A316B5K9_9BACT</name>
<dbReference type="AlphaFoldDB" id="A0A316B5K9"/>
<accession>A0A316B5K9</accession>
<reference evidence="1 2" key="1">
    <citation type="submission" date="2018-03" db="EMBL/GenBank/DDBJ databases">
        <title>Genomic Encyclopedia of Archaeal and Bacterial Type Strains, Phase II (KMG-II): from individual species to whole genera.</title>
        <authorList>
            <person name="Goeker M."/>
        </authorList>
    </citation>
    <scope>NUCLEOTIDE SEQUENCE [LARGE SCALE GENOMIC DNA]</scope>
    <source>
        <strain evidence="1 2">DSM 100346</strain>
    </source>
</reference>
<organism evidence="1 2">
    <name type="scientific">Dyadobacter jejuensis</name>
    <dbReference type="NCBI Taxonomy" id="1082580"/>
    <lineage>
        <taxon>Bacteria</taxon>
        <taxon>Pseudomonadati</taxon>
        <taxon>Bacteroidota</taxon>
        <taxon>Cytophagia</taxon>
        <taxon>Cytophagales</taxon>
        <taxon>Spirosomataceae</taxon>
        <taxon>Dyadobacter</taxon>
    </lineage>
</organism>
<dbReference type="RefSeq" id="WP_109674541.1">
    <property type="nucleotide sequence ID" value="NZ_QGDT01000005.1"/>
</dbReference>
<dbReference type="OrthoDB" id="6400902at2"/>